<evidence type="ECO:0000256" key="7">
    <source>
        <dbReference type="ARBA" id="ARBA00025634"/>
    </source>
</evidence>
<name>A0ABU5G906_9ACTO</name>
<organism evidence="11 12">
    <name type="scientific">Actinotignum urinale</name>
    <dbReference type="NCBI Taxonomy" id="190146"/>
    <lineage>
        <taxon>Bacteria</taxon>
        <taxon>Bacillati</taxon>
        <taxon>Actinomycetota</taxon>
        <taxon>Actinomycetes</taxon>
        <taxon>Actinomycetales</taxon>
        <taxon>Actinomycetaceae</taxon>
        <taxon>Actinotignum</taxon>
    </lineage>
</organism>
<evidence type="ECO:0000256" key="8">
    <source>
        <dbReference type="ARBA" id="ARBA00047683"/>
    </source>
</evidence>
<dbReference type="PANTHER" id="PTHR11236">
    <property type="entry name" value="AMINOBENZOATE/ANTHRANILATE SYNTHASE"/>
    <property type="match status" value="1"/>
</dbReference>
<keyword evidence="5" id="KW-0460">Magnesium</keyword>
<dbReference type="EMBL" id="JAWNGA010000015">
    <property type="protein sequence ID" value="MDY5133667.1"/>
    <property type="molecule type" value="Genomic_DNA"/>
</dbReference>
<dbReference type="Proteomes" id="UP001275049">
    <property type="component" value="Unassembled WGS sequence"/>
</dbReference>
<comment type="cofactor">
    <cofactor evidence="1">
        <name>Mg(2+)</name>
        <dbReference type="ChEBI" id="CHEBI:18420"/>
    </cofactor>
</comment>
<dbReference type="Pfam" id="PF04715">
    <property type="entry name" value="Anth_synt_I_N"/>
    <property type="match status" value="1"/>
</dbReference>
<dbReference type="PRINTS" id="PR00095">
    <property type="entry name" value="ANTSNTHASEI"/>
</dbReference>
<dbReference type="RefSeq" id="WP_320755523.1">
    <property type="nucleotide sequence ID" value="NZ_JAWNGA010000015.1"/>
</dbReference>
<evidence type="ECO:0000256" key="1">
    <source>
        <dbReference type="ARBA" id="ARBA00001946"/>
    </source>
</evidence>
<feature type="domain" description="Chorismate-utilising enzyme C-terminal" evidence="9">
    <location>
        <begin position="223"/>
        <end position="476"/>
    </location>
</feature>
<comment type="subunit">
    <text evidence="2">Heterotetramer consisting of two non-identical subunits: a beta subunit (TrpG) and a large alpha subunit (TrpE).</text>
</comment>
<keyword evidence="12" id="KW-1185">Reference proteome</keyword>
<keyword evidence="6" id="KW-0456">Lyase</keyword>
<comment type="function">
    <text evidence="7">Part of a heterotetrameric complex that catalyzes the two-step biosynthesis of anthranilate, an intermediate in the biosynthesis of L-tryptophan. In the first step, the glutamine-binding beta subunit (TrpG) of anthranilate synthase (AS) provides the glutamine amidotransferase activity which generates ammonia as a substrate that, along with chorismate, is used in the second step, catalyzed by the large alpha subunit of AS (TrpE) to produce anthranilate. In the absence of TrpG, TrpE can synthesize anthranilate directly from chorismate and high concentrations of ammonia.</text>
</comment>
<evidence type="ECO:0000256" key="4">
    <source>
        <dbReference type="ARBA" id="ARBA00022723"/>
    </source>
</evidence>
<dbReference type="InterPro" id="IPR015890">
    <property type="entry name" value="Chorismate_C"/>
</dbReference>
<comment type="caution">
    <text evidence="11">The sequence shown here is derived from an EMBL/GenBank/DDBJ whole genome shotgun (WGS) entry which is preliminary data.</text>
</comment>
<keyword evidence="4" id="KW-0479">Metal-binding</keyword>
<evidence type="ECO:0000256" key="3">
    <source>
        <dbReference type="ARBA" id="ARBA00020653"/>
    </source>
</evidence>
<comment type="catalytic activity">
    <reaction evidence="8">
        <text>chorismate + L-glutamine = anthranilate + pyruvate + L-glutamate + H(+)</text>
        <dbReference type="Rhea" id="RHEA:21732"/>
        <dbReference type="ChEBI" id="CHEBI:15361"/>
        <dbReference type="ChEBI" id="CHEBI:15378"/>
        <dbReference type="ChEBI" id="CHEBI:16567"/>
        <dbReference type="ChEBI" id="CHEBI:29748"/>
        <dbReference type="ChEBI" id="CHEBI:29985"/>
        <dbReference type="ChEBI" id="CHEBI:58359"/>
        <dbReference type="EC" id="4.1.3.27"/>
    </reaction>
</comment>
<evidence type="ECO:0000313" key="12">
    <source>
        <dbReference type="Proteomes" id="UP001275049"/>
    </source>
</evidence>
<proteinExistence type="predicted"/>
<dbReference type="SUPFAM" id="SSF56322">
    <property type="entry name" value="ADC synthase"/>
    <property type="match status" value="1"/>
</dbReference>
<dbReference type="Gene3D" id="3.60.120.10">
    <property type="entry name" value="Anthranilate synthase"/>
    <property type="match status" value="1"/>
</dbReference>
<evidence type="ECO:0000256" key="5">
    <source>
        <dbReference type="ARBA" id="ARBA00022842"/>
    </source>
</evidence>
<protein>
    <recommendedName>
        <fullName evidence="3">Anthranilate synthase component 1</fullName>
    </recommendedName>
</protein>
<dbReference type="Pfam" id="PF00425">
    <property type="entry name" value="Chorismate_bind"/>
    <property type="match status" value="1"/>
</dbReference>
<accession>A0ABU5G906</accession>
<evidence type="ECO:0000259" key="9">
    <source>
        <dbReference type="Pfam" id="PF00425"/>
    </source>
</evidence>
<feature type="domain" description="Anthranilate synthase component I N-terminal" evidence="10">
    <location>
        <begin position="29"/>
        <end position="165"/>
    </location>
</feature>
<dbReference type="InterPro" id="IPR006805">
    <property type="entry name" value="Anth_synth_I_N"/>
</dbReference>
<sequence length="498" mass="54609">MNIYPSLETVLELSEKYTSIPIATDILSDMVTPVSVLRKAKAQSKHVYLLESAAESEGFGRYTFIGYDPSLEITALDGCVHVGDKVYENVHPAKLIREVLATRRAPSLPEMPPFTGGLVGYFAYDYVKYGEPTLKLDAPNNEGFNDVDLMLFDRVIAFDNYKQKIQAIAHVEAPEGSSHADVENAYRKAVTAIHELVDLVINGTPTPHTSGRMTGEVEPQMSREEFEGVVLKAQHHIHEGDIFQIVPSNALTAPFEGSLLDTYRVLRTINPSPYMFYFSGHNIEVAGASPETLVKLENGVLHTYPLAGTRKRGATPEEDVALERELLADPKEVAEHNMLVDLGRNDIGRVAEFGSVEVEKYLEVLRFSHVMHIGSIVRGDLREGLDALDVVEAILPAGTLSGAPKIRAMQLINELEGNKRGLYGGGIGYLDFSGNMDLCIAIRVAYRVGGRVFARSGAGIVRDSVPSKEYDETINKAAATMKALRDAEAMSATEKGDR</sequence>
<evidence type="ECO:0000256" key="6">
    <source>
        <dbReference type="ARBA" id="ARBA00023239"/>
    </source>
</evidence>
<evidence type="ECO:0000313" key="11">
    <source>
        <dbReference type="EMBL" id="MDY5133667.1"/>
    </source>
</evidence>
<dbReference type="InterPro" id="IPR005801">
    <property type="entry name" value="ADC_synthase"/>
</dbReference>
<reference evidence="11 12" key="1">
    <citation type="submission" date="2023-10" db="EMBL/GenBank/DDBJ databases">
        <title>Whole Genome based description of the genera Actinobaculum and Actinotignum reveals a complex phylogenetic relationship within the species included in the genus Actinotignum.</title>
        <authorList>
            <person name="Jensen C.S."/>
            <person name="Dargis R."/>
            <person name="Kemp M."/>
            <person name="Christensen J.J."/>
        </authorList>
    </citation>
    <scope>NUCLEOTIDE SEQUENCE [LARGE SCALE GENOMIC DNA]</scope>
    <source>
        <strain evidence="11 12">SLA_B974</strain>
    </source>
</reference>
<evidence type="ECO:0000259" key="10">
    <source>
        <dbReference type="Pfam" id="PF04715"/>
    </source>
</evidence>
<dbReference type="InterPro" id="IPR019999">
    <property type="entry name" value="Anth_synth_I-like"/>
</dbReference>
<evidence type="ECO:0000256" key="2">
    <source>
        <dbReference type="ARBA" id="ARBA00011575"/>
    </source>
</evidence>
<gene>
    <name evidence="11" type="ORF">R6G86_07930</name>
</gene>
<dbReference type="PANTHER" id="PTHR11236:SF48">
    <property type="entry name" value="ISOCHORISMATE SYNTHASE MENF"/>
    <property type="match status" value="1"/>
</dbReference>